<dbReference type="Pfam" id="PF06707">
    <property type="entry name" value="DUF1194"/>
    <property type="match status" value="1"/>
</dbReference>
<dbReference type="SUPFAM" id="SSF53300">
    <property type="entry name" value="vWA-like"/>
    <property type="match status" value="1"/>
</dbReference>
<dbReference type="EMBL" id="OMOR01000001">
    <property type="protein sequence ID" value="SPH20238.1"/>
    <property type="molecule type" value="Genomic_DNA"/>
</dbReference>
<protein>
    <recommendedName>
        <fullName evidence="2">VWFA domain-containing protein</fullName>
    </recommendedName>
</protein>
<accession>A0A2R8BAY6</accession>
<name>A0A2R8BAY6_9RHOB</name>
<dbReference type="Gene3D" id="3.40.50.410">
    <property type="entry name" value="von Willebrand factor, type A domain"/>
    <property type="match status" value="1"/>
</dbReference>
<dbReference type="Proteomes" id="UP000244880">
    <property type="component" value="Unassembled WGS sequence"/>
</dbReference>
<evidence type="ECO:0000313" key="3">
    <source>
        <dbReference type="EMBL" id="SPH20238.1"/>
    </source>
</evidence>
<dbReference type="AlphaFoldDB" id="A0A2R8BAY6"/>
<dbReference type="RefSeq" id="WP_108827480.1">
    <property type="nucleotide sequence ID" value="NZ_OMOR01000001.1"/>
</dbReference>
<gene>
    <name evidence="3" type="ORF">ASD8599_00977</name>
</gene>
<evidence type="ECO:0000256" key="1">
    <source>
        <dbReference type="SAM" id="SignalP"/>
    </source>
</evidence>
<feature type="signal peptide" evidence="1">
    <location>
        <begin position="1"/>
        <end position="18"/>
    </location>
</feature>
<evidence type="ECO:0000313" key="4">
    <source>
        <dbReference type="Proteomes" id="UP000244880"/>
    </source>
</evidence>
<dbReference type="InterPro" id="IPR010607">
    <property type="entry name" value="DUF1194"/>
</dbReference>
<reference evidence="3 4" key="1">
    <citation type="submission" date="2018-03" db="EMBL/GenBank/DDBJ databases">
        <authorList>
            <person name="Keele B.F."/>
        </authorList>
    </citation>
    <scope>NUCLEOTIDE SEQUENCE [LARGE SCALE GENOMIC DNA]</scope>
    <source>
        <strain evidence="3 4">CECT 8599</strain>
    </source>
</reference>
<keyword evidence="1" id="KW-0732">Signal</keyword>
<feature type="chain" id="PRO_5015313163" description="VWFA domain-containing protein" evidence="1">
    <location>
        <begin position="19"/>
        <end position="229"/>
    </location>
</feature>
<evidence type="ECO:0000259" key="2">
    <source>
        <dbReference type="PROSITE" id="PS50234"/>
    </source>
</evidence>
<feature type="domain" description="VWFA" evidence="2">
    <location>
        <begin position="22"/>
        <end position="207"/>
    </location>
</feature>
<proteinExistence type="predicted"/>
<dbReference type="InterPro" id="IPR036465">
    <property type="entry name" value="vWFA_dom_sf"/>
</dbReference>
<sequence>MLRCIALVSSIVPFRSFACELALVLAVDVSGSVDPTEYRIQMNGLAAGLRDGIVMDALVSQQAHVTLIQWSGSGRQRQTMPWTALRQEQDVLEFAQAVEQDPRVWRNFSTAIGEALALSRDVLQDVPQCARKVIDVSGDGVSNEGVLPTSLRTVIRHESITVNAIAIETDSTDLTAYFYENLIMGPQAFVVTAAGFDDYPEQIRRKLQRETTKQVSTLDETQVQLLENR</sequence>
<dbReference type="InterPro" id="IPR002035">
    <property type="entry name" value="VWF_A"/>
</dbReference>
<dbReference type="CDD" id="cd00198">
    <property type="entry name" value="vWFA"/>
    <property type="match status" value="1"/>
</dbReference>
<organism evidence="3 4">
    <name type="scientific">Ascidiaceihabitans donghaensis</name>
    <dbReference type="NCBI Taxonomy" id="1510460"/>
    <lineage>
        <taxon>Bacteria</taxon>
        <taxon>Pseudomonadati</taxon>
        <taxon>Pseudomonadota</taxon>
        <taxon>Alphaproteobacteria</taxon>
        <taxon>Rhodobacterales</taxon>
        <taxon>Paracoccaceae</taxon>
        <taxon>Ascidiaceihabitans</taxon>
    </lineage>
</organism>
<dbReference type="OrthoDB" id="9792179at2"/>
<keyword evidence="4" id="KW-1185">Reference proteome</keyword>
<dbReference type="PROSITE" id="PS50234">
    <property type="entry name" value="VWFA"/>
    <property type="match status" value="1"/>
</dbReference>